<keyword evidence="5" id="KW-1185">Reference proteome</keyword>
<dbReference type="InterPro" id="IPR020550">
    <property type="entry name" value="Inositol_monophosphatase_CS"/>
</dbReference>
<dbReference type="PRINTS" id="PR00377">
    <property type="entry name" value="IMPHPHTASES"/>
</dbReference>
<dbReference type="SUPFAM" id="SSF56655">
    <property type="entry name" value="Carbohydrate phosphatase"/>
    <property type="match status" value="1"/>
</dbReference>
<dbReference type="EMBL" id="JAUSWH010000001">
    <property type="protein sequence ID" value="MDQ0454326.1"/>
    <property type="molecule type" value="Genomic_DNA"/>
</dbReference>
<gene>
    <name evidence="4" type="ORF">QO005_000641</name>
</gene>
<evidence type="ECO:0000256" key="1">
    <source>
        <dbReference type="ARBA" id="ARBA00009759"/>
    </source>
</evidence>
<comment type="caution">
    <text evidence="4">The sequence shown here is derived from an EMBL/GenBank/DDBJ whole genome shotgun (WGS) entry which is preliminary data.</text>
</comment>
<evidence type="ECO:0000313" key="4">
    <source>
        <dbReference type="EMBL" id="MDQ0454326.1"/>
    </source>
</evidence>
<evidence type="ECO:0000256" key="3">
    <source>
        <dbReference type="ARBA" id="ARBA00022842"/>
    </source>
</evidence>
<dbReference type="InterPro" id="IPR000760">
    <property type="entry name" value="Inositol_monophosphatase-like"/>
</dbReference>
<organism evidence="4 5">
    <name type="scientific">Rhizobium paknamense</name>
    <dbReference type="NCBI Taxonomy" id="1206817"/>
    <lineage>
        <taxon>Bacteria</taxon>
        <taxon>Pseudomonadati</taxon>
        <taxon>Pseudomonadota</taxon>
        <taxon>Alphaproteobacteria</taxon>
        <taxon>Hyphomicrobiales</taxon>
        <taxon>Rhizobiaceae</taxon>
        <taxon>Rhizobium/Agrobacterium group</taxon>
        <taxon>Rhizobium</taxon>
    </lineage>
</organism>
<accession>A0ABU0IAL7</accession>
<evidence type="ECO:0000313" key="5">
    <source>
        <dbReference type="Proteomes" id="UP001235269"/>
    </source>
</evidence>
<dbReference type="PANTHER" id="PTHR20854:SF4">
    <property type="entry name" value="INOSITOL-1-MONOPHOSPHATASE-RELATED"/>
    <property type="match status" value="1"/>
</dbReference>
<evidence type="ECO:0000256" key="2">
    <source>
        <dbReference type="ARBA" id="ARBA00022723"/>
    </source>
</evidence>
<sequence length="281" mass="30357">MSRKLDPAAIDGLIEAVREAARRFILPRFRNLTAGEVSSKTAPDDLVTIADREAERFLTQAIGRLLPGAFVLGEEAVSVDADLLRQFPGKDMTVILDPVDGTGNFASGLSLFGVILAVRIGGETIFGLLYDPLMDDWVMAEKGGGAWFCRADHPPLPLRGPSARPLAEAHGLVMLFLHPPDRREALAVRLTRFGRISGLRCSCHEYRLFAFGHADFIAVPTARPWDHAAGVLVAEECGAEVLSGTATGDETGYDPTRPERPLIVAARGMSARAIRQILYGG</sequence>
<dbReference type="Gene3D" id="3.30.540.10">
    <property type="entry name" value="Fructose-1,6-Bisphosphatase, subunit A, domain 1"/>
    <property type="match status" value="1"/>
</dbReference>
<proteinExistence type="inferred from homology"/>
<name>A0ABU0IAL7_9HYPH</name>
<dbReference type="PROSITE" id="PS00630">
    <property type="entry name" value="IMP_2"/>
    <property type="match status" value="1"/>
</dbReference>
<dbReference type="Gene3D" id="3.40.190.80">
    <property type="match status" value="1"/>
</dbReference>
<reference evidence="4 5" key="1">
    <citation type="submission" date="2023-07" db="EMBL/GenBank/DDBJ databases">
        <title>Genomic Encyclopedia of Type Strains, Phase IV (KMG-IV): sequencing the most valuable type-strain genomes for metagenomic binning, comparative biology and taxonomic classification.</title>
        <authorList>
            <person name="Goeker M."/>
        </authorList>
    </citation>
    <scope>NUCLEOTIDE SEQUENCE [LARGE SCALE GENOMIC DNA]</scope>
    <source>
        <strain evidence="4 5">DSM 100301</strain>
    </source>
</reference>
<protein>
    <submittedName>
        <fullName evidence="4">Fructose-1,6-bisphosphatase/inositol monophosphatase family enzyme</fullName>
    </submittedName>
</protein>
<dbReference type="RefSeq" id="WP_307156504.1">
    <property type="nucleotide sequence ID" value="NZ_JAUSWH010000001.1"/>
</dbReference>
<comment type="similarity">
    <text evidence="1">Belongs to the inositol monophosphatase superfamily.</text>
</comment>
<dbReference type="PANTHER" id="PTHR20854">
    <property type="entry name" value="INOSITOL MONOPHOSPHATASE"/>
    <property type="match status" value="1"/>
</dbReference>
<keyword evidence="2" id="KW-0479">Metal-binding</keyword>
<dbReference type="Proteomes" id="UP001235269">
    <property type="component" value="Unassembled WGS sequence"/>
</dbReference>
<keyword evidence="3" id="KW-0460">Magnesium</keyword>
<dbReference type="Pfam" id="PF00459">
    <property type="entry name" value="Inositol_P"/>
    <property type="match status" value="1"/>
</dbReference>